<evidence type="ECO:0000256" key="5">
    <source>
        <dbReference type="ARBA" id="ARBA00023004"/>
    </source>
</evidence>
<dbReference type="SUPFAM" id="SSF50022">
    <property type="entry name" value="ISP domain"/>
    <property type="match status" value="1"/>
</dbReference>
<dbReference type="SUPFAM" id="SSF55961">
    <property type="entry name" value="Bet v1-like"/>
    <property type="match status" value="1"/>
</dbReference>
<dbReference type="EMBL" id="UINC01007703">
    <property type="protein sequence ID" value="SVA34683.1"/>
    <property type="molecule type" value="Genomic_DNA"/>
</dbReference>
<keyword evidence="3" id="KW-0479">Metal-binding</keyword>
<evidence type="ECO:0000313" key="8">
    <source>
        <dbReference type="EMBL" id="SVA34683.1"/>
    </source>
</evidence>
<dbReference type="GO" id="GO:0051537">
    <property type="term" value="F:2 iron, 2 sulfur cluster binding"/>
    <property type="evidence" value="ECO:0007669"/>
    <property type="project" value="UniProtKB-KW"/>
</dbReference>
<evidence type="ECO:0000256" key="2">
    <source>
        <dbReference type="ARBA" id="ARBA00022714"/>
    </source>
</evidence>
<dbReference type="InterPro" id="IPR017941">
    <property type="entry name" value="Rieske_2Fe-2S"/>
</dbReference>
<keyword evidence="5" id="KW-0408">Iron</keyword>
<dbReference type="InterPro" id="IPR015879">
    <property type="entry name" value="Ring_hydroxy_dOase_asu_C_dom"/>
</dbReference>
<evidence type="ECO:0000256" key="6">
    <source>
        <dbReference type="ARBA" id="ARBA00023014"/>
    </source>
</evidence>
<keyword evidence="2" id="KW-0001">2Fe-2S</keyword>
<dbReference type="GO" id="GO:0005506">
    <property type="term" value="F:iron ion binding"/>
    <property type="evidence" value="ECO:0007669"/>
    <property type="project" value="InterPro"/>
</dbReference>
<dbReference type="InterPro" id="IPR036922">
    <property type="entry name" value="Rieske_2Fe-2S_sf"/>
</dbReference>
<protein>
    <recommendedName>
        <fullName evidence="7">Rieske domain-containing protein</fullName>
    </recommendedName>
</protein>
<comment type="cofactor">
    <cofactor evidence="1">
        <name>Fe cation</name>
        <dbReference type="ChEBI" id="CHEBI:24875"/>
    </cofactor>
</comment>
<dbReference type="Gene3D" id="2.102.10.10">
    <property type="entry name" value="Rieske [2Fe-2S] iron-sulphur domain"/>
    <property type="match status" value="1"/>
</dbReference>
<organism evidence="8">
    <name type="scientific">marine metagenome</name>
    <dbReference type="NCBI Taxonomy" id="408172"/>
    <lineage>
        <taxon>unclassified sequences</taxon>
        <taxon>metagenomes</taxon>
        <taxon>ecological metagenomes</taxon>
    </lineage>
</organism>
<evidence type="ECO:0000256" key="4">
    <source>
        <dbReference type="ARBA" id="ARBA00023002"/>
    </source>
</evidence>
<dbReference type="GO" id="GO:0016491">
    <property type="term" value="F:oxidoreductase activity"/>
    <property type="evidence" value="ECO:0007669"/>
    <property type="project" value="UniProtKB-KW"/>
</dbReference>
<feature type="domain" description="Rieske" evidence="7">
    <location>
        <begin position="40"/>
        <end position="150"/>
    </location>
</feature>
<dbReference type="PANTHER" id="PTHR43756:SF5">
    <property type="entry name" value="CHOLINE MONOOXYGENASE, CHLOROPLASTIC"/>
    <property type="match status" value="1"/>
</dbReference>
<evidence type="ECO:0000256" key="3">
    <source>
        <dbReference type="ARBA" id="ARBA00022723"/>
    </source>
</evidence>
<dbReference type="AlphaFoldDB" id="A0A381V5Y8"/>
<dbReference type="Gene3D" id="3.90.380.10">
    <property type="entry name" value="Naphthalene 1,2-dioxygenase Alpha Subunit, Chain A, domain 1"/>
    <property type="match status" value="2"/>
</dbReference>
<dbReference type="PANTHER" id="PTHR43756">
    <property type="entry name" value="CHOLINE MONOOXYGENASE, CHLOROPLASTIC"/>
    <property type="match status" value="1"/>
</dbReference>
<keyword evidence="6" id="KW-0411">Iron-sulfur</keyword>
<accession>A0A381V5Y8</accession>
<name>A0A381V5Y8_9ZZZZ</name>
<keyword evidence="4" id="KW-0560">Oxidoreductase</keyword>
<sequence length="362" mass="42156">MKTKIFIDSDITKAETLPALFYKNSETFEILKEKLFLKSWQWIGDQSIIKKNSAYPITILDNFLTEPVLLTRSEDEKINCISNVCSHRGNILIDEPCKTKKIVCKYHGRRFNNKGIFEYMPEFDKTIGFPRECDNLHRFPLINWHGLLFVGLNPLFDLNQVLNQIEDRVGFLPLNKLCIKQSLSKNYEIDAHWALYCDNYLEGFHVPFVHKDLDEVLDYENYDTEIYDYFNLQVGYASGEDDCFVFPEGHIDSGKKIAAYYYWVFPNLMLNIYPWGISVNLVKPQGMSHTKIIFRSYVFDESKLNLGASGDLDKVEMEDEHVVQNVQKGISSSFYNTGRFSPTKEKGVHHFHNLISDFINTQ</sequence>
<dbReference type="Pfam" id="PF00355">
    <property type="entry name" value="Rieske"/>
    <property type="match status" value="1"/>
</dbReference>
<dbReference type="Pfam" id="PF00848">
    <property type="entry name" value="Ring_hydroxyl_A"/>
    <property type="match status" value="1"/>
</dbReference>
<dbReference type="PROSITE" id="PS51296">
    <property type="entry name" value="RIESKE"/>
    <property type="match status" value="1"/>
</dbReference>
<dbReference type="CDD" id="cd03469">
    <property type="entry name" value="Rieske_RO_Alpha_N"/>
    <property type="match status" value="1"/>
</dbReference>
<dbReference type="InterPro" id="IPR001663">
    <property type="entry name" value="Rng_hydr_dOase-A"/>
</dbReference>
<evidence type="ECO:0000259" key="7">
    <source>
        <dbReference type="PROSITE" id="PS51296"/>
    </source>
</evidence>
<evidence type="ECO:0000256" key="1">
    <source>
        <dbReference type="ARBA" id="ARBA00001962"/>
    </source>
</evidence>
<reference evidence="8" key="1">
    <citation type="submission" date="2018-05" db="EMBL/GenBank/DDBJ databases">
        <authorList>
            <person name="Lanie J.A."/>
            <person name="Ng W.-L."/>
            <person name="Kazmierczak K.M."/>
            <person name="Andrzejewski T.M."/>
            <person name="Davidsen T.M."/>
            <person name="Wayne K.J."/>
            <person name="Tettelin H."/>
            <person name="Glass J.I."/>
            <person name="Rusch D."/>
            <person name="Podicherti R."/>
            <person name="Tsui H.-C.T."/>
            <person name="Winkler M.E."/>
        </authorList>
    </citation>
    <scope>NUCLEOTIDE SEQUENCE</scope>
</reference>
<gene>
    <name evidence="8" type="ORF">METZ01_LOCUS87537</name>
</gene>
<proteinExistence type="predicted"/>